<evidence type="ECO:0000256" key="2">
    <source>
        <dbReference type="ARBA" id="ARBA00022664"/>
    </source>
</evidence>
<evidence type="ECO:0000256" key="1">
    <source>
        <dbReference type="ARBA" id="ARBA00004123"/>
    </source>
</evidence>
<evidence type="ECO:0000256" key="4">
    <source>
        <dbReference type="RuleBase" id="RU365006"/>
    </source>
</evidence>
<feature type="domain" description="Beta-Casp" evidence="5">
    <location>
        <begin position="212"/>
        <end position="321"/>
    </location>
</feature>
<dbReference type="Pfam" id="PF10996">
    <property type="entry name" value="Beta-Casp"/>
    <property type="match status" value="1"/>
</dbReference>
<proteinExistence type="inferred from homology"/>
<sequence>MQTFTPIAQGTSLLNLDNTQILIDCAESPPAKLIPHLILLTHPNNVLSLPEFYAQTNPKPTIIATLPVINLGRITCLEHNIPANLVDSVFDDIRNIKFAENTIFNGISITAYSAGHSLGGSIWHLTKEHESAIIAINWNHSKESLLPACGLYVDGIIPEHLKRPGVLITDARNSRIILPPRRGRERTILELLDSTIEAGGDVLIPIDPGTRLLELLFFLDKSERKFPVVFLSKNGSRVLAYAKSMLEYMKDVNPEDLEFKNINAVSDLSSLDEIKGNKVVIATLEDISDLSADVLHSLSPDPKNLLLLISRSQDTDYGIQLSETPIQANTTKQITFTRRVPLTGAELAVHQQAEAERKRLLLETQLLEQRNLEILEADSESEDEDEELLNPLGEFSKSFDKHRSAGPLKFPYLEKRRRFDDYGEIIRSEEFVRHEIEETSTAIKFKQGEKRKWEEVQEVPVKLVLETSSVDLRLRIAMVDFEGIHDERSLKMILPMVNPRKLILCRASREEIDALEVDGLRDVFRPLDGQTVDVSGEITSWSVNLDDNILVNWQRFEQFSISPLSAILSLSSQPPVLQQSPINASGPAMFVGDVRLPVLRRGLLSDGFQAEFSGDGTIIADGEVIVRKEDQGRVVIEGVGGRRKFWDVRKLVYEGLAGV</sequence>
<dbReference type="EMBL" id="LXFE01000188">
    <property type="protein sequence ID" value="OLL26408.1"/>
    <property type="molecule type" value="Genomic_DNA"/>
</dbReference>
<dbReference type="GO" id="GO:0005847">
    <property type="term" value="C:mRNA cleavage and polyadenylation specificity factor complex"/>
    <property type="evidence" value="ECO:0007669"/>
    <property type="project" value="EnsemblFungi"/>
</dbReference>
<dbReference type="InterPro" id="IPR036866">
    <property type="entry name" value="RibonucZ/Hydroxyglut_hydro"/>
</dbReference>
<name>A0A1U7LUW4_NEOID</name>
<protein>
    <recommendedName>
        <fullName evidence="4">Cleavage and polyadenylation specificity factor subunit 2</fullName>
    </recommendedName>
    <alternativeName>
        <fullName evidence="4">Cleavage and polyadenylation specificity factor 100 kDa subunit</fullName>
    </alternativeName>
</protein>
<comment type="subcellular location">
    <subcellularLocation>
        <location evidence="1 4">Nucleus</location>
    </subcellularLocation>
</comment>
<dbReference type="AlphaFoldDB" id="A0A1U7LUW4"/>
<dbReference type="OrthoDB" id="64353at2759"/>
<gene>
    <name evidence="6" type="ORF">NEOLI_001543</name>
</gene>
<evidence type="ECO:0000256" key="3">
    <source>
        <dbReference type="ARBA" id="ARBA00023242"/>
    </source>
</evidence>
<evidence type="ECO:0000313" key="7">
    <source>
        <dbReference type="Proteomes" id="UP000186594"/>
    </source>
</evidence>
<dbReference type="SMART" id="SM01027">
    <property type="entry name" value="Beta-Casp"/>
    <property type="match status" value="1"/>
</dbReference>
<dbReference type="Gene3D" id="3.60.15.10">
    <property type="entry name" value="Ribonuclease Z/Hydroxyacylglutathione hydrolase-like"/>
    <property type="match status" value="1"/>
</dbReference>
<dbReference type="Pfam" id="PF16661">
    <property type="entry name" value="Lactamase_B_6"/>
    <property type="match status" value="1"/>
</dbReference>
<dbReference type="SUPFAM" id="SSF56281">
    <property type="entry name" value="Metallo-hydrolase/oxidoreductase"/>
    <property type="match status" value="1"/>
</dbReference>
<comment type="similarity">
    <text evidence="4">Belongs to the metallo-beta-lactamase superfamily. RNA-metabolizing metallo-beta-lactamase-like family. CPSF2/YSH1 subfamily.</text>
</comment>
<dbReference type="InterPro" id="IPR027075">
    <property type="entry name" value="CPSF2"/>
</dbReference>
<dbReference type="Pfam" id="PF13299">
    <property type="entry name" value="CPSF100_C"/>
    <property type="match status" value="1"/>
</dbReference>
<keyword evidence="4" id="KW-0694">RNA-binding</keyword>
<dbReference type="PANTHER" id="PTHR45922:SF1">
    <property type="entry name" value="CLEAVAGE AND POLYADENYLATION SPECIFICITY FACTOR SUBUNIT 2"/>
    <property type="match status" value="1"/>
</dbReference>
<comment type="caution">
    <text evidence="6">The sequence shown here is derived from an EMBL/GenBank/DDBJ whole genome shotgun (WGS) entry which is preliminary data.</text>
</comment>
<accession>A0A1U7LUW4</accession>
<organism evidence="6 7">
    <name type="scientific">Neolecta irregularis (strain DAH-3)</name>
    <dbReference type="NCBI Taxonomy" id="1198029"/>
    <lineage>
        <taxon>Eukaryota</taxon>
        <taxon>Fungi</taxon>
        <taxon>Dikarya</taxon>
        <taxon>Ascomycota</taxon>
        <taxon>Taphrinomycotina</taxon>
        <taxon>Neolectales</taxon>
        <taxon>Neolectaceae</taxon>
        <taxon>Neolecta</taxon>
    </lineage>
</organism>
<reference evidence="6 7" key="1">
    <citation type="submission" date="2016-04" db="EMBL/GenBank/DDBJ databases">
        <title>Evolutionary innovation and constraint leading to complex multicellularity in the Ascomycota.</title>
        <authorList>
            <person name="Cisse O."/>
            <person name="Nguyen A."/>
            <person name="Hewitt D.A."/>
            <person name="Jedd G."/>
            <person name="Stajich J.E."/>
        </authorList>
    </citation>
    <scope>NUCLEOTIDE SEQUENCE [LARGE SCALE GENOMIC DNA]</scope>
    <source>
        <strain evidence="6 7">DAH-3</strain>
    </source>
</reference>
<dbReference type="GO" id="GO:0006397">
    <property type="term" value="P:mRNA processing"/>
    <property type="evidence" value="ECO:0007669"/>
    <property type="project" value="UniProtKB-KW"/>
</dbReference>
<dbReference type="GO" id="GO:0003723">
    <property type="term" value="F:RNA binding"/>
    <property type="evidence" value="ECO:0007669"/>
    <property type="project" value="UniProtKB-KW"/>
</dbReference>
<keyword evidence="7" id="KW-1185">Reference proteome</keyword>
<dbReference type="InterPro" id="IPR025069">
    <property type="entry name" value="Cpsf2_C"/>
</dbReference>
<dbReference type="InterPro" id="IPR022712">
    <property type="entry name" value="Beta_Casp"/>
</dbReference>
<dbReference type="PANTHER" id="PTHR45922">
    <property type="entry name" value="CLEAVAGE AND POLYADENYLATION SPECIFICITY FACTOR SUBUNIT 2"/>
    <property type="match status" value="1"/>
</dbReference>
<keyword evidence="2 4" id="KW-0507">mRNA processing</keyword>
<evidence type="ECO:0000313" key="6">
    <source>
        <dbReference type="EMBL" id="OLL26408.1"/>
    </source>
</evidence>
<dbReference type="Proteomes" id="UP000186594">
    <property type="component" value="Unassembled WGS sequence"/>
</dbReference>
<dbReference type="OMA" id="MHVGGDM"/>
<dbReference type="STRING" id="1198029.A0A1U7LUW4"/>
<dbReference type="InterPro" id="IPR001279">
    <property type="entry name" value="Metallo-B-lactamas"/>
</dbReference>
<evidence type="ECO:0000259" key="5">
    <source>
        <dbReference type="SMART" id="SM01027"/>
    </source>
</evidence>
<keyword evidence="3 4" id="KW-0539">Nucleus</keyword>